<sequence length="432" mass="45339">MDLVIQKYGGTSLGDASRIRRAARRIAAADKPVVAVVSAMGRTTDSMLDLARDLTDSPHARELDLLLSTGEQASAAALALALHELGVPARSFSAHDGGIITDGVHGCARIVNVDPAPIRACVQSGVVPVVTGFQGIAADSGELTTLSRGGSDTTAVALAAALRATACEIFTDVEGVFTADPRHVAEARKWDHLSYEDMAELAACGATVLAHSSVEYAGIHRVPVHVRSSTADTPGTWVTDLHAAALGGERSTAVGVVHRTGQLHCRLDGVDPAALGTLAARLADPMLPVDLLGHLEAGPPGSLRFLVNAAGRDRVDAVLADLCAAGAFAGRRWSGPLGRVSLVGRGFCRHQPEVRLLLETLRSRGVMVRDLTVQARRISITCAEHDVLDAVTHVHRLFLGSVADTRTPVREPTAGRSERSGNEATRIVTSDR</sequence>
<evidence type="ECO:0000256" key="16">
    <source>
        <dbReference type="RuleBase" id="RU003448"/>
    </source>
</evidence>
<comment type="similarity">
    <text evidence="5 16">Belongs to the aspartokinase family.</text>
</comment>
<dbReference type="EMBL" id="JAATEP010000019">
    <property type="protein sequence ID" value="NJP92928.1"/>
    <property type="molecule type" value="Genomic_DNA"/>
</dbReference>
<evidence type="ECO:0000256" key="9">
    <source>
        <dbReference type="ARBA" id="ARBA00022679"/>
    </source>
</evidence>
<comment type="pathway">
    <text evidence="4 17">Amino-acid biosynthesis; L-threonine biosynthesis; L-threonine from L-aspartate: step 1/5.</text>
</comment>
<keyword evidence="11 16" id="KW-0418">Kinase</keyword>
<evidence type="ECO:0000313" key="21">
    <source>
        <dbReference type="Proteomes" id="UP000696294"/>
    </source>
</evidence>
<keyword evidence="13" id="KW-0220">Diaminopimelate biosynthesis</keyword>
<evidence type="ECO:0000313" key="20">
    <source>
        <dbReference type="EMBL" id="NJP92928.1"/>
    </source>
</evidence>
<keyword evidence="12" id="KW-0067">ATP-binding</keyword>
<feature type="region of interest" description="Disordered" evidence="18">
    <location>
        <begin position="408"/>
        <end position="432"/>
    </location>
</feature>
<evidence type="ECO:0000256" key="5">
    <source>
        <dbReference type="ARBA" id="ARBA00010122"/>
    </source>
</evidence>
<dbReference type="NCBIfam" id="TIGR00657">
    <property type="entry name" value="asp_kinases"/>
    <property type="match status" value="1"/>
</dbReference>
<dbReference type="InterPro" id="IPR005260">
    <property type="entry name" value="Asp_kin_monofn"/>
</dbReference>
<dbReference type="InterPro" id="IPR001341">
    <property type="entry name" value="Asp_kinase"/>
</dbReference>
<protein>
    <recommendedName>
        <fullName evidence="7 16">Aspartokinase</fullName>
        <ecNumber evidence="6 16">2.7.2.4</ecNumber>
    </recommendedName>
</protein>
<evidence type="ECO:0000256" key="14">
    <source>
        <dbReference type="ARBA" id="ARBA00023154"/>
    </source>
</evidence>
<evidence type="ECO:0000256" key="3">
    <source>
        <dbReference type="ARBA" id="ARBA00004986"/>
    </source>
</evidence>
<dbReference type="Gene3D" id="3.40.1160.10">
    <property type="entry name" value="Acetylglutamate kinase-like"/>
    <property type="match status" value="1"/>
</dbReference>
<dbReference type="Gene3D" id="3.30.2130.10">
    <property type="entry name" value="VC0802-like"/>
    <property type="match status" value="1"/>
</dbReference>
<dbReference type="GO" id="GO:0004072">
    <property type="term" value="F:aspartate kinase activity"/>
    <property type="evidence" value="ECO:0007669"/>
    <property type="project" value="UniProtKB-EC"/>
</dbReference>
<reference evidence="20 21" key="1">
    <citation type="submission" date="2020-03" db="EMBL/GenBank/DDBJ databases">
        <title>WGS of actinomycetes isolated from Thailand.</title>
        <authorList>
            <person name="Thawai C."/>
        </authorList>
    </citation>
    <scope>NUCLEOTIDE SEQUENCE [LARGE SCALE GENOMIC DNA]</scope>
    <source>
        <strain evidence="20 21">FMUSA5-5</strain>
    </source>
</reference>
<dbReference type="EC" id="2.7.2.4" evidence="6 16"/>
<comment type="caution">
    <text evidence="20">The sequence shown here is derived from an EMBL/GenBank/DDBJ whole genome shotgun (WGS) entry which is preliminary data.</text>
</comment>
<evidence type="ECO:0000256" key="15">
    <source>
        <dbReference type="ARBA" id="ARBA00047872"/>
    </source>
</evidence>
<evidence type="ECO:0000256" key="11">
    <source>
        <dbReference type="ARBA" id="ARBA00022777"/>
    </source>
</evidence>
<dbReference type="InterPro" id="IPR036393">
    <property type="entry name" value="AceGlu_kinase-like_sf"/>
</dbReference>
<dbReference type="PANTHER" id="PTHR21499">
    <property type="entry name" value="ASPARTATE KINASE"/>
    <property type="match status" value="1"/>
</dbReference>
<evidence type="ECO:0000256" key="2">
    <source>
        <dbReference type="ARBA" id="ARBA00004766"/>
    </source>
</evidence>
<dbReference type="PROSITE" id="PS00324">
    <property type="entry name" value="ASPARTOKINASE"/>
    <property type="match status" value="1"/>
</dbReference>
<dbReference type="InterPro" id="IPR018042">
    <property type="entry name" value="Aspartate_kinase_CS"/>
</dbReference>
<evidence type="ECO:0000256" key="10">
    <source>
        <dbReference type="ARBA" id="ARBA00022741"/>
    </source>
</evidence>
<dbReference type="PIRSF" id="PIRSF000726">
    <property type="entry name" value="Asp_kin"/>
    <property type="match status" value="1"/>
</dbReference>
<dbReference type="RefSeq" id="WP_168012586.1">
    <property type="nucleotide sequence ID" value="NZ_JAATEP010000019.1"/>
</dbReference>
<proteinExistence type="inferred from homology"/>
<evidence type="ECO:0000256" key="6">
    <source>
        <dbReference type="ARBA" id="ARBA00013059"/>
    </source>
</evidence>
<keyword evidence="21" id="KW-1185">Reference proteome</keyword>
<evidence type="ECO:0000256" key="8">
    <source>
        <dbReference type="ARBA" id="ARBA00022605"/>
    </source>
</evidence>
<comment type="pathway">
    <text evidence="3 17">Amino-acid biosynthesis; L-methionine biosynthesis via de novo pathway; L-homoserine from L-aspartate: step 1/3.</text>
</comment>
<evidence type="ECO:0000259" key="19">
    <source>
        <dbReference type="Pfam" id="PF00696"/>
    </source>
</evidence>
<accession>A0ABX1BCR9</accession>
<dbReference type="SUPFAM" id="SSF53633">
    <property type="entry name" value="Carbamate kinase-like"/>
    <property type="match status" value="1"/>
</dbReference>
<evidence type="ECO:0000256" key="17">
    <source>
        <dbReference type="RuleBase" id="RU004249"/>
    </source>
</evidence>
<comment type="pathway">
    <text evidence="2 17">Amino-acid biosynthesis; L-lysine biosynthesis via DAP pathway; (S)-tetrahydrodipicolinate from L-aspartate: step 1/4.</text>
</comment>
<evidence type="ECO:0000256" key="4">
    <source>
        <dbReference type="ARBA" id="ARBA00005139"/>
    </source>
</evidence>
<name>A0ABX1BCR9_9ACTN</name>
<comment type="function">
    <text evidence="1">Catalyzes the phosphorylation of the beta-carboxyl group of aspartic acid with ATP to yield 4-phospho-L-aspartate, which is involved in the branched biosynthetic pathway leading to the biosynthesis of amino acids lysine, threonine, isoleucine and methionine.</text>
</comment>
<evidence type="ECO:0000256" key="1">
    <source>
        <dbReference type="ARBA" id="ARBA00002843"/>
    </source>
</evidence>
<evidence type="ECO:0000256" key="18">
    <source>
        <dbReference type="SAM" id="MobiDB-lite"/>
    </source>
</evidence>
<keyword evidence="10" id="KW-0547">Nucleotide-binding</keyword>
<evidence type="ECO:0000256" key="12">
    <source>
        <dbReference type="ARBA" id="ARBA00022840"/>
    </source>
</evidence>
<dbReference type="Pfam" id="PF00696">
    <property type="entry name" value="AA_kinase"/>
    <property type="match status" value="1"/>
</dbReference>
<dbReference type="PANTHER" id="PTHR21499:SF3">
    <property type="entry name" value="ASPARTOKINASE"/>
    <property type="match status" value="1"/>
</dbReference>
<keyword evidence="9 16" id="KW-0808">Transferase</keyword>
<feature type="domain" description="Aspartate/glutamate/uridylate kinase" evidence="19">
    <location>
        <begin position="3"/>
        <end position="228"/>
    </location>
</feature>
<organism evidence="20 21">
    <name type="scientific">Nonomuraea composti</name>
    <dbReference type="NCBI Taxonomy" id="2720023"/>
    <lineage>
        <taxon>Bacteria</taxon>
        <taxon>Bacillati</taxon>
        <taxon>Actinomycetota</taxon>
        <taxon>Actinomycetes</taxon>
        <taxon>Streptosporangiales</taxon>
        <taxon>Streptosporangiaceae</taxon>
        <taxon>Nonomuraea</taxon>
    </lineage>
</organism>
<comment type="catalytic activity">
    <reaction evidence="15 16">
        <text>L-aspartate + ATP = 4-phospho-L-aspartate + ADP</text>
        <dbReference type="Rhea" id="RHEA:23776"/>
        <dbReference type="ChEBI" id="CHEBI:29991"/>
        <dbReference type="ChEBI" id="CHEBI:30616"/>
        <dbReference type="ChEBI" id="CHEBI:57535"/>
        <dbReference type="ChEBI" id="CHEBI:456216"/>
        <dbReference type="EC" id="2.7.2.4"/>
    </reaction>
</comment>
<keyword evidence="14" id="KW-0457">Lysine biosynthesis</keyword>
<keyword evidence="8 17" id="KW-0028">Amino-acid biosynthesis</keyword>
<gene>
    <name evidence="20" type="ORF">HCN51_26335</name>
</gene>
<dbReference type="Proteomes" id="UP000696294">
    <property type="component" value="Unassembled WGS sequence"/>
</dbReference>
<evidence type="ECO:0000256" key="7">
    <source>
        <dbReference type="ARBA" id="ARBA00016273"/>
    </source>
</evidence>
<evidence type="ECO:0000256" key="13">
    <source>
        <dbReference type="ARBA" id="ARBA00022915"/>
    </source>
</evidence>
<dbReference type="InterPro" id="IPR001048">
    <property type="entry name" value="Asp/Glu/Uridylate_kinase"/>
</dbReference>